<dbReference type="PRINTS" id="PR00380">
    <property type="entry name" value="KINESINHEAVY"/>
</dbReference>
<keyword evidence="4 10" id="KW-0547">Nucleotide-binding</keyword>
<evidence type="ECO:0000256" key="10">
    <source>
        <dbReference type="PROSITE-ProRule" id="PRU00283"/>
    </source>
</evidence>
<dbReference type="SMART" id="SM00129">
    <property type="entry name" value="KISc"/>
    <property type="match status" value="1"/>
</dbReference>
<keyword evidence="7 10" id="KW-0505">Motor protein</keyword>
<evidence type="ECO:0000313" key="16">
    <source>
        <dbReference type="Proteomes" id="UP000594260"/>
    </source>
</evidence>
<accession>A0A7M7KGD5</accession>
<dbReference type="InterPro" id="IPR027417">
    <property type="entry name" value="P-loop_NTPase"/>
</dbReference>
<evidence type="ECO:0000256" key="2">
    <source>
        <dbReference type="ARBA" id="ARBA00022490"/>
    </source>
</evidence>
<evidence type="ECO:0000256" key="13">
    <source>
        <dbReference type="SAM" id="MobiDB-lite"/>
    </source>
</evidence>
<evidence type="ECO:0000256" key="4">
    <source>
        <dbReference type="ARBA" id="ARBA00022741"/>
    </source>
</evidence>
<dbReference type="GO" id="GO:0003777">
    <property type="term" value="F:microtubule motor activity"/>
    <property type="evidence" value="ECO:0007669"/>
    <property type="project" value="InterPro"/>
</dbReference>
<dbReference type="KEGG" id="vde:111250140"/>
<dbReference type="InterPro" id="IPR019821">
    <property type="entry name" value="Kinesin_motor_CS"/>
</dbReference>
<name>A0A7M7KGD5_VARDE</name>
<dbReference type="PROSITE" id="PS00411">
    <property type="entry name" value="KINESIN_MOTOR_1"/>
    <property type="match status" value="1"/>
</dbReference>
<feature type="coiled-coil region" evidence="12">
    <location>
        <begin position="543"/>
        <end position="584"/>
    </location>
</feature>
<evidence type="ECO:0000256" key="3">
    <source>
        <dbReference type="ARBA" id="ARBA00022701"/>
    </source>
</evidence>
<dbReference type="OMA" id="QCKTGAF"/>
<evidence type="ECO:0000256" key="1">
    <source>
        <dbReference type="ARBA" id="ARBA00004245"/>
    </source>
</evidence>
<evidence type="ECO:0000256" key="6">
    <source>
        <dbReference type="ARBA" id="ARBA00023054"/>
    </source>
</evidence>
<comment type="subcellular location">
    <subcellularLocation>
        <location evidence="1">Cytoplasm</location>
        <location evidence="1">Cytoskeleton</location>
    </subcellularLocation>
</comment>
<dbReference type="AlphaFoldDB" id="A0A7M7KGD5"/>
<feature type="region of interest" description="Disordered" evidence="13">
    <location>
        <begin position="658"/>
        <end position="692"/>
    </location>
</feature>
<dbReference type="Proteomes" id="UP000594260">
    <property type="component" value="Unplaced"/>
</dbReference>
<keyword evidence="8" id="KW-0206">Cytoskeleton</keyword>
<dbReference type="Gene3D" id="3.40.850.10">
    <property type="entry name" value="Kinesin motor domain"/>
    <property type="match status" value="1"/>
</dbReference>
<dbReference type="FunFam" id="3.40.850.10:FF:000029">
    <property type="entry name" value="Kinesin-like protein KIF17"/>
    <property type="match status" value="1"/>
</dbReference>
<dbReference type="PANTHER" id="PTHR47969">
    <property type="entry name" value="CHROMOSOME-ASSOCIATED KINESIN KIF4A-RELATED"/>
    <property type="match status" value="1"/>
</dbReference>
<dbReference type="InterPro" id="IPR027640">
    <property type="entry name" value="Kinesin-like_fam"/>
</dbReference>
<feature type="domain" description="Kinesin motor" evidence="14">
    <location>
        <begin position="3"/>
        <end position="331"/>
    </location>
</feature>
<feature type="region of interest" description="Disordered" evidence="13">
    <location>
        <begin position="830"/>
        <end position="850"/>
    </location>
</feature>
<dbReference type="OrthoDB" id="3176171at2759"/>
<dbReference type="RefSeq" id="XP_022660646.1">
    <property type="nucleotide sequence ID" value="XM_022804911.1"/>
</dbReference>
<evidence type="ECO:0000256" key="9">
    <source>
        <dbReference type="ARBA" id="ARBA00060187"/>
    </source>
</evidence>
<dbReference type="GO" id="GO:0007018">
    <property type="term" value="P:microtubule-based movement"/>
    <property type="evidence" value="ECO:0007669"/>
    <property type="project" value="InterPro"/>
</dbReference>
<feature type="coiled-coil region" evidence="12">
    <location>
        <begin position="407"/>
        <end position="445"/>
    </location>
</feature>
<dbReference type="InParanoid" id="A0A7M7KGD5"/>
<protein>
    <recommendedName>
        <fullName evidence="11">Kinesin-like protein</fullName>
    </recommendedName>
</protein>
<keyword evidence="16" id="KW-1185">Reference proteome</keyword>
<dbReference type="GO" id="GO:0005874">
    <property type="term" value="C:microtubule"/>
    <property type="evidence" value="ECO:0007669"/>
    <property type="project" value="UniProtKB-KW"/>
</dbReference>
<feature type="binding site" evidence="10">
    <location>
        <begin position="89"/>
        <end position="96"/>
    </location>
    <ligand>
        <name>ATP</name>
        <dbReference type="ChEBI" id="CHEBI:30616"/>
    </ligand>
</feature>
<dbReference type="PROSITE" id="PS50067">
    <property type="entry name" value="KINESIN_MOTOR_2"/>
    <property type="match status" value="1"/>
</dbReference>
<evidence type="ECO:0000256" key="7">
    <source>
        <dbReference type="ARBA" id="ARBA00023175"/>
    </source>
</evidence>
<dbReference type="GO" id="GO:0005524">
    <property type="term" value="F:ATP binding"/>
    <property type="evidence" value="ECO:0007669"/>
    <property type="project" value="UniProtKB-UniRule"/>
</dbReference>
<dbReference type="GO" id="GO:0008017">
    <property type="term" value="F:microtubule binding"/>
    <property type="evidence" value="ECO:0007669"/>
    <property type="project" value="InterPro"/>
</dbReference>
<dbReference type="InterPro" id="IPR036961">
    <property type="entry name" value="Kinesin_motor_dom_sf"/>
</dbReference>
<sequence length="864" mass="96613">MESVKVMVRCRPMNQREKTLKCREIVCIDCANAHCTLINPAEPNAPPKCFTFDGAYGDNSSTEQIYNDIVFSIVESVTEGYNGTVFAYGQTGCGKSFSMQGVSNPTSQRGIIPRSFEHIFEATAAATDTKYLVNASYLEIYNEEIRDLLASDSKKKYDIKENPETGVYIPGLSLHTVNSVTECEAVMEQGWKNRTVGATLMNADSSRSHSIFTIHVEQMETGRGKHIRKGKLNLVDLAGSERQCKTGATGNRLKEATKINLSLSALGNVISALVDGKAKHIPYRDSKLTRLLQDSLGGNTKTLMVACLSPADNNYDETLSTLRYANRAKNIKNKPKVNEDPKDALLREYKEELERLKKLLIDQVSGNPPPAPLQSRENLLGRTQMNKDMSAFMDASKANDEHVTLQIEDLRQRFEQEKRAKNKLIEDMNQLREFYERKLQQQKDDPNAAVIDGDRDSPEIKHLIQDATNVKIEDEPALMEQMQTTALQRLQELQRKIVGGEKADDQELRRKREKRKNYAERRIRAMAEVLAKIDGSDENMPDYEDMNAQLEHKTLVLKRAKKKIQSLETEIKDLQEEFERERTDYLDTIRRQEKALKLQARILDKVQGVIRRDCNYTNLEQIRSQARWDEDLQNWLLPDVNIENIRLPLANGNVNTLNGGNNDATNTLREDNNSTSSHCSGGRKGGSSTRSLKGSLTNGWLDGFYSSPNEQTPHIKNGHLFFSNGSSSSIVANANPHDSNNNQVVSNTTAQGRVDGMSVLSAKQQLNDDNLEIQINGKNVSPTVSAQGLFAAAVVAARSRSLPNKKNGSGTISPDSGFLVRRPARLESLGANGEELTLADPPTGPRGRRRSRTYEDLLDAWPAV</sequence>
<dbReference type="InterPro" id="IPR001752">
    <property type="entry name" value="Kinesin_motor_dom"/>
</dbReference>
<feature type="compositionally biased region" description="Polar residues" evidence="13">
    <location>
        <begin position="663"/>
        <end position="679"/>
    </location>
</feature>
<keyword evidence="3 11" id="KW-0493">Microtubule</keyword>
<evidence type="ECO:0000259" key="14">
    <source>
        <dbReference type="PROSITE" id="PS50067"/>
    </source>
</evidence>
<proteinExistence type="inferred from homology"/>
<organism evidence="15 16">
    <name type="scientific">Varroa destructor</name>
    <name type="common">Honeybee mite</name>
    <dbReference type="NCBI Taxonomy" id="109461"/>
    <lineage>
        <taxon>Eukaryota</taxon>
        <taxon>Metazoa</taxon>
        <taxon>Ecdysozoa</taxon>
        <taxon>Arthropoda</taxon>
        <taxon>Chelicerata</taxon>
        <taxon>Arachnida</taxon>
        <taxon>Acari</taxon>
        <taxon>Parasitiformes</taxon>
        <taxon>Mesostigmata</taxon>
        <taxon>Gamasina</taxon>
        <taxon>Dermanyssoidea</taxon>
        <taxon>Varroidae</taxon>
        <taxon>Varroa</taxon>
    </lineage>
</organism>
<dbReference type="Pfam" id="PF00225">
    <property type="entry name" value="Kinesin"/>
    <property type="match status" value="1"/>
</dbReference>
<keyword evidence="6 12" id="KW-0175">Coiled coil</keyword>
<dbReference type="GeneID" id="111250140"/>
<keyword evidence="5 10" id="KW-0067">ATP-binding</keyword>
<dbReference type="FunCoup" id="A0A7M7KGD5">
    <property type="interactions" value="19"/>
</dbReference>
<evidence type="ECO:0000256" key="8">
    <source>
        <dbReference type="ARBA" id="ARBA00023212"/>
    </source>
</evidence>
<dbReference type="EnsemblMetazoa" id="XM_022804911">
    <property type="protein sequence ID" value="XP_022660646"/>
    <property type="gene ID" value="LOC111250140"/>
</dbReference>
<reference evidence="15" key="1">
    <citation type="submission" date="2021-01" db="UniProtKB">
        <authorList>
            <consortium name="EnsemblMetazoa"/>
        </authorList>
    </citation>
    <scope>IDENTIFICATION</scope>
</reference>
<dbReference type="SUPFAM" id="SSF52540">
    <property type="entry name" value="P-loop containing nucleoside triphosphate hydrolases"/>
    <property type="match status" value="1"/>
</dbReference>
<comment type="function">
    <text evidence="9">Plus-end directed microtubule motor that may be used for anterograde axonal transport and could conceivably move cargos in fly neurons different than those moved by kinesin heavy chain or other plus-end directed motors.</text>
</comment>
<dbReference type="PANTHER" id="PTHR47969:SF21">
    <property type="entry name" value="KINESIN-LIKE PROTEIN"/>
    <property type="match status" value="1"/>
</dbReference>
<comment type="similarity">
    <text evidence="10 11">Belongs to the TRAFAC class myosin-kinesin ATPase superfamily. Kinesin family.</text>
</comment>
<evidence type="ECO:0000256" key="5">
    <source>
        <dbReference type="ARBA" id="ARBA00022840"/>
    </source>
</evidence>
<evidence type="ECO:0000313" key="15">
    <source>
        <dbReference type="EnsemblMetazoa" id="XP_022660646"/>
    </source>
</evidence>
<keyword evidence="2" id="KW-0963">Cytoplasm</keyword>
<evidence type="ECO:0000256" key="11">
    <source>
        <dbReference type="RuleBase" id="RU000394"/>
    </source>
</evidence>
<evidence type="ECO:0000256" key="12">
    <source>
        <dbReference type="SAM" id="Coils"/>
    </source>
</evidence>